<dbReference type="EMBL" id="CP011125">
    <property type="protein sequence ID" value="AKF11285.1"/>
    <property type="molecule type" value="Genomic_DNA"/>
</dbReference>
<evidence type="ECO:0000313" key="3">
    <source>
        <dbReference type="Proteomes" id="UP000034883"/>
    </source>
</evidence>
<organism evidence="2 3">
    <name type="scientific">Sandaracinus amylolyticus</name>
    <dbReference type="NCBI Taxonomy" id="927083"/>
    <lineage>
        <taxon>Bacteria</taxon>
        <taxon>Pseudomonadati</taxon>
        <taxon>Myxococcota</taxon>
        <taxon>Polyangia</taxon>
        <taxon>Polyangiales</taxon>
        <taxon>Sandaracinaceae</taxon>
        <taxon>Sandaracinus</taxon>
    </lineage>
</organism>
<proteinExistence type="predicted"/>
<dbReference type="GO" id="GO:0016787">
    <property type="term" value="F:hydrolase activity"/>
    <property type="evidence" value="ECO:0007669"/>
    <property type="project" value="UniProtKB-KW"/>
</dbReference>
<dbReference type="InterPro" id="IPR029058">
    <property type="entry name" value="AB_hydrolase_fold"/>
</dbReference>
<dbReference type="KEGG" id="samy:DB32_008434"/>
<keyword evidence="2" id="KW-0378">Hydrolase</keyword>
<dbReference type="PANTHER" id="PTHR46623">
    <property type="entry name" value="CARBOXYMETHYLENEBUTENOLIDASE-RELATED"/>
    <property type="match status" value="1"/>
</dbReference>
<dbReference type="SUPFAM" id="SSF53474">
    <property type="entry name" value="alpha/beta-Hydrolases"/>
    <property type="match status" value="1"/>
</dbReference>
<reference evidence="2 3" key="1">
    <citation type="submission" date="2015-03" db="EMBL/GenBank/DDBJ databases">
        <title>Genome assembly of Sandaracinus amylolyticus DSM 53668.</title>
        <authorList>
            <person name="Sharma G."/>
            <person name="Subramanian S."/>
        </authorList>
    </citation>
    <scope>NUCLEOTIDE SEQUENCE [LARGE SCALE GENOMIC DNA]</scope>
    <source>
        <strain evidence="2 3">DSM 53668</strain>
    </source>
</reference>
<dbReference type="Gene3D" id="3.40.50.1820">
    <property type="entry name" value="alpha/beta hydrolase"/>
    <property type="match status" value="1"/>
</dbReference>
<name>A0A0F6YPA5_9BACT</name>
<feature type="domain" description="Dienelactone hydrolase" evidence="1">
    <location>
        <begin position="7"/>
        <end position="190"/>
    </location>
</feature>
<gene>
    <name evidence="2" type="ORF">DB32_008434</name>
</gene>
<keyword evidence="3" id="KW-1185">Reference proteome</keyword>
<evidence type="ECO:0000259" key="1">
    <source>
        <dbReference type="Pfam" id="PF01738"/>
    </source>
</evidence>
<dbReference type="Proteomes" id="UP000034883">
    <property type="component" value="Chromosome"/>
</dbReference>
<dbReference type="OrthoDB" id="2834584at2"/>
<sequence length="191" mass="20569">MRVMSHVVVFHSALGLRPAITRFADRLRAAGHTVTTPDLYDGEVFDTLEEGVAKRDALGIGELIRRALVAVEDVPSDALYVGFSMGTGAAQLLAATRPGARGAVLLHGALPIEALELDAWPASVPLQIHVTTGDPWVDPSAVDDLAARVPSIEVHRYIGEQHLFTDEGSPEHLPDAARAAERETLRFLAQR</sequence>
<dbReference type="STRING" id="927083.DB32_008434"/>
<dbReference type="PANTHER" id="PTHR46623:SF6">
    <property type="entry name" value="ALPHA_BETA-HYDROLASES SUPERFAMILY PROTEIN"/>
    <property type="match status" value="1"/>
</dbReference>
<dbReference type="InterPro" id="IPR002925">
    <property type="entry name" value="Dienelactn_hydro"/>
</dbReference>
<dbReference type="Pfam" id="PF01738">
    <property type="entry name" value="DLH"/>
    <property type="match status" value="1"/>
</dbReference>
<protein>
    <submittedName>
        <fullName evidence="2">Dienelactone hydrolase</fullName>
    </submittedName>
</protein>
<dbReference type="InterPro" id="IPR051049">
    <property type="entry name" value="Dienelactone_hydrolase-like"/>
</dbReference>
<dbReference type="AlphaFoldDB" id="A0A0F6YPA5"/>
<evidence type="ECO:0000313" key="2">
    <source>
        <dbReference type="EMBL" id="AKF11285.1"/>
    </source>
</evidence>
<accession>A0A0F6YPA5</accession>